<evidence type="ECO:0000313" key="2">
    <source>
        <dbReference type="Proteomes" id="UP001162501"/>
    </source>
</evidence>
<reference evidence="1" key="2">
    <citation type="submission" date="2025-03" db="EMBL/GenBank/DDBJ databases">
        <authorList>
            <consortium name="ELIXIR-Norway"/>
            <consortium name="Elixir Norway"/>
        </authorList>
    </citation>
    <scope>NUCLEOTIDE SEQUENCE</scope>
</reference>
<organism evidence="1 2">
    <name type="scientific">Rangifer tarandus platyrhynchus</name>
    <name type="common">Svalbard reindeer</name>
    <dbReference type="NCBI Taxonomy" id="3082113"/>
    <lineage>
        <taxon>Eukaryota</taxon>
        <taxon>Metazoa</taxon>
        <taxon>Chordata</taxon>
        <taxon>Craniata</taxon>
        <taxon>Vertebrata</taxon>
        <taxon>Euteleostomi</taxon>
        <taxon>Mammalia</taxon>
        <taxon>Eutheria</taxon>
        <taxon>Laurasiatheria</taxon>
        <taxon>Artiodactyla</taxon>
        <taxon>Ruminantia</taxon>
        <taxon>Pecora</taxon>
        <taxon>Cervidae</taxon>
        <taxon>Odocoileinae</taxon>
        <taxon>Rangifer</taxon>
    </lineage>
</organism>
<dbReference type="EMBL" id="OX596093">
    <property type="protein sequence ID" value="CAN0572072.1"/>
    <property type="molecule type" value="Genomic_DNA"/>
</dbReference>
<dbReference type="Proteomes" id="UP001162501">
    <property type="component" value="Chromosome 9"/>
</dbReference>
<sequence length="118" mass="12832">MVMTLLSLPRRAVSLSESALGRGQLPEGIPHLRIVVSAADRHELRHSDETAGVPMASVVARDPWLSPLRGKQHGSPAVLPEAEREKPPPAQEALGQEPVFISSAWRERQASGRGNPHR</sequence>
<name>A0AC60A980_RANTA</name>
<accession>A0AC60A980</accession>
<gene>
    <name evidence="1" type="ORF">MRATA1EN22A_LOCUS28412</name>
</gene>
<protein>
    <submittedName>
        <fullName evidence="1">Uncharacterized protein</fullName>
    </submittedName>
</protein>
<evidence type="ECO:0000313" key="1">
    <source>
        <dbReference type="EMBL" id="CAN0572072.1"/>
    </source>
</evidence>
<reference evidence="1" key="1">
    <citation type="submission" date="2023-05" db="EMBL/GenBank/DDBJ databases">
        <authorList>
            <consortium name="ELIXIR-Norway"/>
        </authorList>
    </citation>
    <scope>NUCLEOTIDE SEQUENCE</scope>
</reference>
<proteinExistence type="predicted"/>